<feature type="chain" id="PRO_5047425781" description="Lipoprotein" evidence="1">
    <location>
        <begin position="23"/>
        <end position="316"/>
    </location>
</feature>
<protein>
    <recommendedName>
        <fullName evidence="4">Lipoprotein</fullName>
    </recommendedName>
</protein>
<feature type="signal peptide" evidence="1">
    <location>
        <begin position="1"/>
        <end position="22"/>
    </location>
</feature>
<keyword evidence="3" id="KW-1185">Reference proteome</keyword>
<evidence type="ECO:0000256" key="1">
    <source>
        <dbReference type="SAM" id="SignalP"/>
    </source>
</evidence>
<dbReference type="PROSITE" id="PS51257">
    <property type="entry name" value="PROKAR_LIPOPROTEIN"/>
    <property type="match status" value="1"/>
</dbReference>
<proteinExistence type="predicted"/>
<reference evidence="2 3" key="1">
    <citation type="submission" date="2020-03" db="EMBL/GenBank/DDBJ databases">
        <title>Roseomonas selenitidurans sp. nov. isolated from urban soil.</title>
        <authorList>
            <person name="Liu H."/>
        </authorList>
    </citation>
    <scope>NUCLEOTIDE SEQUENCE [LARGE SCALE GENOMIC DNA]</scope>
    <source>
        <strain evidence="2 3">BU-1</strain>
    </source>
</reference>
<dbReference type="EMBL" id="JAAVNE010000013">
    <property type="protein sequence ID" value="NKC31190.1"/>
    <property type="molecule type" value="Genomic_DNA"/>
</dbReference>
<keyword evidence="1" id="KW-0732">Signal</keyword>
<organism evidence="2 3">
    <name type="scientific">Falsiroseomonas selenitidurans</name>
    <dbReference type="NCBI Taxonomy" id="2716335"/>
    <lineage>
        <taxon>Bacteria</taxon>
        <taxon>Pseudomonadati</taxon>
        <taxon>Pseudomonadota</taxon>
        <taxon>Alphaproteobacteria</taxon>
        <taxon>Acetobacterales</taxon>
        <taxon>Roseomonadaceae</taxon>
        <taxon>Falsiroseomonas</taxon>
    </lineage>
</organism>
<name>A0ABX1E205_9PROT</name>
<dbReference type="RefSeq" id="WP_168029880.1">
    <property type="nucleotide sequence ID" value="NZ_JAAVNE010000013.1"/>
</dbReference>
<sequence length="316" mass="32674">MRNAIAGSPGLRAGLLPLLALAGCGQSAVVLEPQGPVTAPADAVAAAEQGSLPIALPITRLAVSRDRAPGAAAGSYRIAALPTPGSLRFRARPYQDLASRNVLAISTLENTAIPLTVGNTFTDQTVTRINQIGSVVATGLRLGGGLLSADRVTPPARQQGPCAAVALPDFYIDLAGPAMIGAEPRSVPDSGDCYRWSVTRAGPPVTADGSITRVEFAALLQQPQARKAAYWPVPTCMSVRLEIRGSRAATPDVLATLTVIDPDRVQLFPLPEEGTLALHPVCGADVTNKPVDRWSSAFGALSALDAQIQAIGKAAQ</sequence>
<evidence type="ECO:0000313" key="2">
    <source>
        <dbReference type="EMBL" id="NKC31190.1"/>
    </source>
</evidence>
<comment type="caution">
    <text evidence="2">The sequence shown here is derived from an EMBL/GenBank/DDBJ whole genome shotgun (WGS) entry which is preliminary data.</text>
</comment>
<evidence type="ECO:0008006" key="4">
    <source>
        <dbReference type="Google" id="ProtNLM"/>
    </source>
</evidence>
<gene>
    <name evidence="2" type="ORF">HEQ75_09995</name>
</gene>
<accession>A0ABX1E205</accession>
<dbReference type="Proteomes" id="UP000787635">
    <property type="component" value="Unassembled WGS sequence"/>
</dbReference>
<evidence type="ECO:0000313" key="3">
    <source>
        <dbReference type="Proteomes" id="UP000787635"/>
    </source>
</evidence>